<gene>
    <name evidence="5" type="ORF">Ate02nite_92280</name>
</gene>
<dbReference type="InterPro" id="IPR029118">
    <property type="entry name" value="Ntox16"/>
</dbReference>
<organism evidence="5 6">
    <name type="scientific">Paractinoplanes tereljensis</name>
    <dbReference type="NCBI Taxonomy" id="571912"/>
    <lineage>
        <taxon>Bacteria</taxon>
        <taxon>Bacillati</taxon>
        <taxon>Actinomycetota</taxon>
        <taxon>Actinomycetes</taxon>
        <taxon>Micromonosporales</taxon>
        <taxon>Micromonosporaceae</taxon>
        <taxon>Paractinoplanes</taxon>
    </lineage>
</organism>
<evidence type="ECO:0000256" key="1">
    <source>
        <dbReference type="SAM" id="MobiDB-lite"/>
    </source>
</evidence>
<keyword evidence="2" id="KW-0472">Membrane</keyword>
<feature type="domain" description="Novel toxin 16" evidence="4">
    <location>
        <begin position="470"/>
        <end position="549"/>
    </location>
</feature>
<dbReference type="RefSeq" id="WP_203814302.1">
    <property type="nucleotide sequence ID" value="NZ_BOMY01000061.1"/>
</dbReference>
<feature type="region of interest" description="Disordered" evidence="1">
    <location>
        <begin position="75"/>
        <end position="100"/>
    </location>
</feature>
<evidence type="ECO:0008006" key="7">
    <source>
        <dbReference type="Google" id="ProtNLM"/>
    </source>
</evidence>
<evidence type="ECO:0000313" key="6">
    <source>
        <dbReference type="Proteomes" id="UP000623608"/>
    </source>
</evidence>
<name>A0A919NXD5_9ACTN</name>
<accession>A0A919NXD5</accession>
<dbReference type="Pfam" id="PF15523">
    <property type="entry name" value="Ntox16"/>
    <property type="match status" value="1"/>
</dbReference>
<keyword evidence="6" id="KW-1185">Reference proteome</keyword>
<evidence type="ECO:0000259" key="4">
    <source>
        <dbReference type="Pfam" id="PF15523"/>
    </source>
</evidence>
<dbReference type="EMBL" id="BOMY01000061">
    <property type="protein sequence ID" value="GIF26498.1"/>
    <property type="molecule type" value="Genomic_DNA"/>
</dbReference>
<dbReference type="Proteomes" id="UP000623608">
    <property type="component" value="Unassembled WGS sequence"/>
</dbReference>
<evidence type="ECO:0000313" key="5">
    <source>
        <dbReference type="EMBL" id="GIF26498.1"/>
    </source>
</evidence>
<dbReference type="InterPro" id="IPR025295">
    <property type="entry name" value="eCIS_core_dom"/>
</dbReference>
<sequence>MGPRLLARCAAPASPRTPPASGHEAERVRPVVWPAWVQRCGTDSSCDCPPEQKAAAVSHPGDADELEAERTAERLVPSAPAGRVQRTPEGPAGDVVQPLPPATRSSFEAGFGRDFGGVRVHTGPAAASSARSIQARAYTSGQDIVFGGREFAPDSPAGQRLLAHELTHVVQQQDHAPPGRIARQADAGTVEVPHLGSPGRIDSPGTKAYSRQAACVAMQGACGHVLSGGTVDESAIPGFNESCLGETGYSGPVIAPTEEECRQVRTSEVVDPARIRRLEALTAEYYQRMKQDDLTLADALTIDDALRSAHFALLRGGVEMPALPERAAVPLTADLGGPALAFVPLALAESAGTATLAGAGAGTATTVGAGAGATTAAGGTVAGGAAVGVGTTVAAVLIVAVVAVAVGLSIYYIATLDYPRVDPTVPQALDKSIDTIEIALKGAPKPKTRTRTLPDIGTLPHQRADPKQLCTNAQLDEWYSEMKKRCGEGGCNMQTDTCASATAKVAALYACIDLRERIQKHCWAKDHPGYQGHMQQIAQQRASLLNCQHVMKEKCK</sequence>
<keyword evidence="2" id="KW-0812">Transmembrane</keyword>
<feature type="domain" description="eCIS core" evidence="3">
    <location>
        <begin position="98"/>
        <end position="175"/>
    </location>
</feature>
<reference evidence="5" key="1">
    <citation type="submission" date="2021-01" db="EMBL/GenBank/DDBJ databases">
        <title>Whole genome shotgun sequence of Actinoplanes tereljensis NBRC 105297.</title>
        <authorList>
            <person name="Komaki H."/>
            <person name="Tamura T."/>
        </authorList>
    </citation>
    <scope>NUCLEOTIDE SEQUENCE</scope>
    <source>
        <strain evidence="5">NBRC 105297</strain>
    </source>
</reference>
<feature type="region of interest" description="Disordered" evidence="1">
    <location>
        <begin position="51"/>
        <end position="70"/>
    </location>
</feature>
<feature type="region of interest" description="Disordered" evidence="1">
    <location>
        <begin position="1"/>
        <end position="28"/>
    </location>
</feature>
<protein>
    <recommendedName>
        <fullName evidence="7">DUF4157 domain-containing protein</fullName>
    </recommendedName>
</protein>
<keyword evidence="2" id="KW-1133">Transmembrane helix</keyword>
<evidence type="ECO:0000256" key="2">
    <source>
        <dbReference type="SAM" id="Phobius"/>
    </source>
</evidence>
<evidence type="ECO:0000259" key="3">
    <source>
        <dbReference type="Pfam" id="PF13699"/>
    </source>
</evidence>
<proteinExistence type="predicted"/>
<dbReference type="AlphaFoldDB" id="A0A919NXD5"/>
<dbReference type="Pfam" id="PF13699">
    <property type="entry name" value="eCIS_core"/>
    <property type="match status" value="1"/>
</dbReference>
<feature type="transmembrane region" description="Helical" evidence="2">
    <location>
        <begin position="393"/>
        <end position="414"/>
    </location>
</feature>
<comment type="caution">
    <text evidence="5">The sequence shown here is derived from an EMBL/GenBank/DDBJ whole genome shotgun (WGS) entry which is preliminary data.</text>
</comment>